<dbReference type="Gene3D" id="3.20.20.80">
    <property type="entry name" value="Glycosidases"/>
    <property type="match status" value="1"/>
</dbReference>
<dbReference type="InterPro" id="IPR017853">
    <property type="entry name" value="GH"/>
</dbReference>
<dbReference type="InterPro" id="IPR013780">
    <property type="entry name" value="Glyco_hydro_b"/>
</dbReference>
<feature type="signal peptide" evidence="2">
    <location>
        <begin position="1"/>
        <end position="38"/>
    </location>
</feature>
<evidence type="ECO:0000313" key="4">
    <source>
        <dbReference type="EMBL" id="CRL33568.1"/>
    </source>
</evidence>
<dbReference type="GO" id="GO:0004556">
    <property type="term" value="F:alpha-amylase activity"/>
    <property type="evidence" value="ECO:0007669"/>
    <property type="project" value="TreeGrafter"/>
</dbReference>
<feature type="domain" description="Glycosyl hydrolase family 13 catalytic" evidence="3">
    <location>
        <begin position="81"/>
        <end position="461"/>
    </location>
</feature>
<comment type="similarity">
    <text evidence="1">Belongs to the glycosyl hydrolase 13 family.</text>
</comment>
<evidence type="ECO:0000256" key="1">
    <source>
        <dbReference type="ARBA" id="ARBA00008061"/>
    </source>
</evidence>
<sequence length="564" mass="63145">MINNKIGGRNMVGRAVNRLAGRLTAVALTAAMAVSMLAGCAAGGKNTETAAKKEYKPSAMEQMNAKNDPNVIQDNYRTCYEVFVYSFFDSDGDGIGDLKGLTEKLDYIEGLGCNEIWMMPIMPSPSYHKYDITDYMNIDKQYGTLDDFDALITECHKRNINVIIDFVINHTSNEHPWFKAAADYIKSLPDGAEPDSSECPYVDYYNFSKTNTGGYNQLPGTNWYYESQFVDSMPDLNLQSEAVRGEIDKVTSFWLDRGVDGFRLDAVLYYNNNNQTETIDDLTWLVNNVKSKKADAYMVGEGWTTYREYAKYYKSGIDSMFNFDFSQQDGYIGKVLNGTANHGASTYGNALVDVENEIKKYTDSYIDAPFYTNHDMGRSAGYYNGDNAEEKTKMAQAMNLLMPGNAFLYYGEEIGMRGTANDETKRLAMRWSGDSKAKGMCVGPQNAEETEQTYDTLDKQMGDPYSIYNFVKQTISIRNAFPEIARGTNTFEKDLSNDNVCIFIREYNGEKAVLIFNPSKDEASVDVSSLGVNDAVAMLQTTKKAPSYKDGTAKLPAYSVLVLK</sequence>
<dbReference type="SUPFAM" id="SSF51445">
    <property type="entry name" value="(Trans)glycosidases"/>
    <property type="match status" value="1"/>
</dbReference>
<dbReference type="InterPro" id="IPR006047">
    <property type="entry name" value="GH13_cat_dom"/>
</dbReference>
<dbReference type="PANTHER" id="PTHR10357">
    <property type="entry name" value="ALPHA-AMYLASE FAMILY MEMBER"/>
    <property type="match status" value="1"/>
</dbReference>
<protein>
    <submittedName>
        <fullName evidence="4">Alpha-amylase</fullName>
    </submittedName>
</protein>
<evidence type="ECO:0000313" key="5">
    <source>
        <dbReference type="Proteomes" id="UP000049472"/>
    </source>
</evidence>
<dbReference type="RefSeq" id="WP_055061081.1">
    <property type="nucleotide sequence ID" value="NZ_CVRQ01000009.1"/>
</dbReference>
<feature type="chain" id="PRO_5038378136" evidence="2">
    <location>
        <begin position="39"/>
        <end position="564"/>
    </location>
</feature>
<organism evidence="4 5">
    <name type="scientific">Agathobacter rectalis</name>
    <dbReference type="NCBI Taxonomy" id="39491"/>
    <lineage>
        <taxon>Bacteria</taxon>
        <taxon>Bacillati</taxon>
        <taxon>Bacillota</taxon>
        <taxon>Clostridia</taxon>
        <taxon>Lachnospirales</taxon>
        <taxon>Lachnospiraceae</taxon>
        <taxon>Agathobacter</taxon>
    </lineage>
</organism>
<dbReference type="EMBL" id="CVRQ01000009">
    <property type="protein sequence ID" value="CRL33568.1"/>
    <property type="molecule type" value="Genomic_DNA"/>
</dbReference>
<dbReference type="Gene3D" id="3.90.400.10">
    <property type="entry name" value="Oligo-1,6-glucosidase, Domain 2"/>
    <property type="match status" value="1"/>
</dbReference>
<gene>
    <name evidence="4" type="ORF">T1815_06021</name>
</gene>
<name>A0A0M6WDR8_9FIRM</name>
<dbReference type="InterPro" id="IPR032091">
    <property type="entry name" value="Malt_amylase-like_C"/>
</dbReference>
<keyword evidence="5" id="KW-1185">Reference proteome</keyword>
<dbReference type="SUPFAM" id="SSF51011">
    <property type="entry name" value="Glycosyl hydrolase domain"/>
    <property type="match status" value="1"/>
</dbReference>
<dbReference type="InterPro" id="IPR045857">
    <property type="entry name" value="O16G_dom_2"/>
</dbReference>
<proteinExistence type="inferred from homology"/>
<dbReference type="Proteomes" id="UP000049472">
    <property type="component" value="Unassembled WGS sequence"/>
</dbReference>
<evidence type="ECO:0000256" key="2">
    <source>
        <dbReference type="SAM" id="SignalP"/>
    </source>
</evidence>
<dbReference type="Pfam" id="PF00128">
    <property type="entry name" value="Alpha-amylase"/>
    <property type="match status" value="1"/>
</dbReference>
<dbReference type="PANTHER" id="PTHR10357:SF179">
    <property type="entry name" value="NEUTRAL AND BASIC AMINO ACID TRANSPORT PROTEIN RBAT"/>
    <property type="match status" value="1"/>
</dbReference>
<keyword evidence="2" id="KW-0732">Signal</keyword>
<reference evidence="5" key="1">
    <citation type="submission" date="2015-05" db="EMBL/GenBank/DDBJ databases">
        <authorList>
            <consortium name="Pathogen Informatics"/>
        </authorList>
    </citation>
    <scope>NUCLEOTIDE SEQUENCE [LARGE SCALE GENOMIC DNA]</scope>
    <source>
        <strain evidence="5">T1-815</strain>
    </source>
</reference>
<evidence type="ECO:0000259" key="3">
    <source>
        <dbReference type="SMART" id="SM00642"/>
    </source>
</evidence>
<dbReference type="GO" id="GO:0009313">
    <property type="term" value="P:oligosaccharide catabolic process"/>
    <property type="evidence" value="ECO:0007669"/>
    <property type="project" value="TreeGrafter"/>
</dbReference>
<dbReference type="CDD" id="cd11316">
    <property type="entry name" value="AmyAc_bac2_AmyA"/>
    <property type="match status" value="1"/>
</dbReference>
<dbReference type="SMART" id="SM00642">
    <property type="entry name" value="Aamy"/>
    <property type="match status" value="1"/>
</dbReference>
<dbReference type="AlphaFoldDB" id="A0A0M6WDR8"/>
<dbReference type="Gene3D" id="2.60.40.1180">
    <property type="entry name" value="Golgi alpha-mannosidase II"/>
    <property type="match status" value="1"/>
</dbReference>
<accession>A0A0M6WDR8</accession>
<dbReference type="Pfam" id="PF16657">
    <property type="entry name" value="Malt_amylase_C"/>
    <property type="match status" value="1"/>
</dbReference>